<dbReference type="EMBL" id="PVYX01000002">
    <property type="protein sequence ID" value="PRX54425.1"/>
    <property type="molecule type" value="Genomic_DNA"/>
</dbReference>
<name>A0A2T0MAD2_9FLAO</name>
<proteinExistence type="predicted"/>
<organism evidence="4 5">
    <name type="scientific">Flagellimonas meridianipacifica</name>
    <dbReference type="NCBI Taxonomy" id="1080225"/>
    <lineage>
        <taxon>Bacteria</taxon>
        <taxon>Pseudomonadati</taxon>
        <taxon>Bacteroidota</taxon>
        <taxon>Flavobacteriia</taxon>
        <taxon>Flavobacteriales</taxon>
        <taxon>Flavobacteriaceae</taxon>
        <taxon>Flagellimonas</taxon>
    </lineage>
</organism>
<dbReference type="Proteomes" id="UP000237640">
    <property type="component" value="Unassembled WGS sequence"/>
</dbReference>
<evidence type="ECO:0000256" key="1">
    <source>
        <dbReference type="ARBA" id="ARBA00022729"/>
    </source>
</evidence>
<evidence type="ECO:0000313" key="5">
    <source>
        <dbReference type="Proteomes" id="UP000237640"/>
    </source>
</evidence>
<gene>
    <name evidence="4" type="ORF">CLV81_2826</name>
</gene>
<evidence type="ECO:0000259" key="3">
    <source>
        <dbReference type="Pfam" id="PF18962"/>
    </source>
</evidence>
<dbReference type="AlphaFoldDB" id="A0A2T0MAD2"/>
<keyword evidence="1 2" id="KW-0732">Signal</keyword>
<dbReference type="NCBIfam" id="TIGR04183">
    <property type="entry name" value="Por_Secre_tail"/>
    <property type="match status" value="1"/>
</dbReference>
<dbReference type="InterPro" id="IPR026444">
    <property type="entry name" value="Secre_tail"/>
</dbReference>
<sequence length="383" mass="42764">MKKRLLCLFRITVLLSFVNTYSQFDDFGDFRDDVFTFPGASPSVQSKTTSIDSECGLQSLTIRWFPVQQEFRYVNSYSLQVLNNGSWRTLKTVNATGGSYNVTLTSFENGWNDSQANFNFRVRVNINLNAAGTYNYNQGSTLKVKDWCFGPLASVSLSSATMTSGSRTSNLLNGEKPTVYVSNVGARDTEYFTIDTRSVIGGTNVGWRSPTIRTYISDCPTLGSGCNGGDIATVEVNNVDLITIPFREPSGTSSFRRSRIRLRVSNGLLILRNNRTYYIHVRYSINGNTTRGFAWPFRVEFRNNTSGGGGGCIICPVPIEDDFRLTYDLNQTLEPYQIDIYNMSGSKVTSSTVTSKQQENELIADLPKAIYVIKSKNGTRKVY</sequence>
<evidence type="ECO:0000313" key="4">
    <source>
        <dbReference type="EMBL" id="PRX54425.1"/>
    </source>
</evidence>
<dbReference type="Pfam" id="PF18962">
    <property type="entry name" value="Por_Secre_tail"/>
    <property type="match status" value="1"/>
</dbReference>
<feature type="signal peptide" evidence="2">
    <location>
        <begin position="1"/>
        <end position="22"/>
    </location>
</feature>
<comment type="caution">
    <text evidence="4">The sequence shown here is derived from an EMBL/GenBank/DDBJ whole genome shotgun (WGS) entry which is preliminary data.</text>
</comment>
<feature type="chain" id="PRO_5015418424" evidence="2">
    <location>
        <begin position="23"/>
        <end position="383"/>
    </location>
</feature>
<protein>
    <submittedName>
        <fullName evidence="4">Putative secreted protein (Por secretion system target)</fullName>
    </submittedName>
</protein>
<keyword evidence="5" id="KW-1185">Reference proteome</keyword>
<reference evidence="4 5" key="1">
    <citation type="submission" date="2018-03" db="EMBL/GenBank/DDBJ databases">
        <title>Genomic Encyclopedia of Archaeal and Bacterial Type Strains, Phase II (KMG-II): from individual species to whole genera.</title>
        <authorList>
            <person name="Goeker M."/>
        </authorList>
    </citation>
    <scope>NUCLEOTIDE SEQUENCE [LARGE SCALE GENOMIC DNA]</scope>
    <source>
        <strain evidence="4 5">DSM 25027</strain>
    </source>
</reference>
<dbReference type="RefSeq" id="WP_106145702.1">
    <property type="nucleotide sequence ID" value="NZ_PVYX01000002.1"/>
</dbReference>
<feature type="domain" description="Secretion system C-terminal sorting" evidence="3">
    <location>
        <begin position="316"/>
        <end position="381"/>
    </location>
</feature>
<evidence type="ECO:0000256" key="2">
    <source>
        <dbReference type="SAM" id="SignalP"/>
    </source>
</evidence>
<accession>A0A2T0MAD2</accession>